<proteinExistence type="predicted"/>
<feature type="domain" description="Major facilitator superfamily (MFS) profile" evidence="6">
    <location>
        <begin position="37"/>
        <end position="430"/>
    </location>
</feature>
<dbReference type="InterPro" id="IPR011701">
    <property type="entry name" value="MFS"/>
</dbReference>
<feature type="transmembrane region" description="Helical" evidence="5">
    <location>
        <begin position="78"/>
        <end position="97"/>
    </location>
</feature>
<dbReference type="PANTHER" id="PTHR23508">
    <property type="entry name" value="CARBOXYLIC ACID TRANSPORTER PROTEIN HOMOLOG"/>
    <property type="match status" value="1"/>
</dbReference>
<comment type="subcellular location">
    <subcellularLocation>
        <location evidence="1">Membrane</location>
        <topology evidence="1">Multi-pass membrane protein</topology>
    </subcellularLocation>
</comment>
<dbReference type="Gene3D" id="1.20.1250.20">
    <property type="entry name" value="MFS general substrate transporter like domains"/>
    <property type="match status" value="1"/>
</dbReference>
<evidence type="ECO:0000313" key="8">
    <source>
        <dbReference type="Proteomes" id="UP000254343"/>
    </source>
</evidence>
<name>A0A380WCV6_AFIFE</name>
<accession>A0A380WCV6</accession>
<evidence type="ECO:0000256" key="4">
    <source>
        <dbReference type="ARBA" id="ARBA00023136"/>
    </source>
</evidence>
<dbReference type="PROSITE" id="PS50850">
    <property type="entry name" value="MFS"/>
    <property type="match status" value="1"/>
</dbReference>
<evidence type="ECO:0000256" key="2">
    <source>
        <dbReference type="ARBA" id="ARBA00022692"/>
    </source>
</evidence>
<evidence type="ECO:0000313" key="7">
    <source>
        <dbReference type="EMBL" id="SUU86752.1"/>
    </source>
</evidence>
<feature type="transmembrane region" description="Helical" evidence="5">
    <location>
        <begin position="109"/>
        <end position="129"/>
    </location>
</feature>
<dbReference type="PANTHER" id="PTHR23508:SF10">
    <property type="entry name" value="CARBOXYLIC ACID TRANSPORTER PROTEIN HOMOLOG"/>
    <property type="match status" value="1"/>
</dbReference>
<gene>
    <name evidence="7" type="primary">naiP</name>
    <name evidence="7" type="ORF">NCTC12722_03984</name>
</gene>
<feature type="transmembrane region" description="Helical" evidence="5">
    <location>
        <begin position="254"/>
        <end position="278"/>
    </location>
</feature>
<sequence length="439" mass="47387">MSESTAADILPSATADTDIVSDHTTTAAGTVIPMKQAILVALAAGLGYGFDAYAVNIFGMLSPVFAEELNITVNEIGAIGSLFLVGYTIGTVGFGYLADRVGRRNALRFSILLYGATTVLGGFVSNLHAVTWLRFLTGVGGAGELAVGAPYTAEMWPPKHRAVGTGGIMFSLYSLGYIVAAAAALAIVPIYGWRWAFIFAAVPAAIVFLIRNVVEDSPRFKEAQEEMERIVEKEGVKRPRENIWKIPGAKKRIVIGWLLYVANTCGYWGITFFLTTFMIKKFNVTVADSLFYAMLFYVAQFFLSFIGTGLSDRIGRRPAGIIGAVLMMIFTVLATTAHTLPLFLVFGALMVGMLGWLWGVGDTYLSEFFRTSLRGTGFGIMVGGGRLVSIFAPIMVGWGITEFGPTVPFLATAGLWVLTIIGYMMGPETAGRELEEVQL</sequence>
<dbReference type="GO" id="GO:0046943">
    <property type="term" value="F:carboxylic acid transmembrane transporter activity"/>
    <property type="evidence" value="ECO:0007669"/>
    <property type="project" value="TreeGrafter"/>
</dbReference>
<feature type="transmembrane region" description="Helical" evidence="5">
    <location>
        <begin position="406"/>
        <end position="425"/>
    </location>
</feature>
<evidence type="ECO:0000256" key="1">
    <source>
        <dbReference type="ARBA" id="ARBA00004141"/>
    </source>
</evidence>
<organism evidence="7 8">
    <name type="scientific">Afipia felis</name>
    <name type="common">Cat scratch disease bacillus</name>
    <dbReference type="NCBI Taxonomy" id="1035"/>
    <lineage>
        <taxon>Bacteria</taxon>
        <taxon>Pseudomonadati</taxon>
        <taxon>Pseudomonadota</taxon>
        <taxon>Alphaproteobacteria</taxon>
        <taxon>Hyphomicrobiales</taxon>
        <taxon>Nitrobacteraceae</taxon>
        <taxon>Afipia</taxon>
    </lineage>
</organism>
<dbReference type="GO" id="GO:0005886">
    <property type="term" value="C:plasma membrane"/>
    <property type="evidence" value="ECO:0007669"/>
    <property type="project" value="TreeGrafter"/>
</dbReference>
<feature type="transmembrane region" description="Helical" evidence="5">
    <location>
        <begin position="377"/>
        <end position="400"/>
    </location>
</feature>
<reference evidence="7 8" key="1">
    <citation type="submission" date="2018-06" db="EMBL/GenBank/DDBJ databases">
        <authorList>
            <consortium name="Pathogen Informatics"/>
            <person name="Doyle S."/>
        </authorList>
    </citation>
    <scope>NUCLEOTIDE SEQUENCE [LARGE SCALE GENOMIC DNA]</scope>
    <source>
        <strain evidence="7 8">NCTC12722</strain>
    </source>
</reference>
<feature type="transmembrane region" description="Helical" evidence="5">
    <location>
        <begin position="343"/>
        <end position="365"/>
    </location>
</feature>
<protein>
    <submittedName>
        <fullName evidence="7">Niacin/nicotinamide transporter NaiP</fullName>
    </submittedName>
</protein>
<keyword evidence="3 5" id="KW-1133">Transmembrane helix</keyword>
<feature type="transmembrane region" description="Helical" evidence="5">
    <location>
        <begin position="290"/>
        <end position="307"/>
    </location>
</feature>
<dbReference type="AlphaFoldDB" id="A0A380WCV6"/>
<dbReference type="Proteomes" id="UP000254343">
    <property type="component" value="Unassembled WGS sequence"/>
</dbReference>
<evidence type="ECO:0000259" key="6">
    <source>
        <dbReference type="PROSITE" id="PS50850"/>
    </source>
</evidence>
<feature type="transmembrane region" description="Helical" evidence="5">
    <location>
        <begin position="165"/>
        <end position="187"/>
    </location>
</feature>
<dbReference type="RefSeq" id="WP_002717575.1">
    <property type="nucleotide sequence ID" value="NZ_UFSI01000001.1"/>
</dbReference>
<dbReference type="CDD" id="cd17316">
    <property type="entry name" value="MFS_SV2_like"/>
    <property type="match status" value="1"/>
</dbReference>
<evidence type="ECO:0000256" key="5">
    <source>
        <dbReference type="SAM" id="Phobius"/>
    </source>
</evidence>
<evidence type="ECO:0000256" key="3">
    <source>
        <dbReference type="ARBA" id="ARBA00022989"/>
    </source>
</evidence>
<feature type="transmembrane region" description="Helical" evidence="5">
    <location>
        <begin position="135"/>
        <end position="153"/>
    </location>
</feature>
<feature type="transmembrane region" description="Helical" evidence="5">
    <location>
        <begin position="193"/>
        <end position="214"/>
    </location>
</feature>
<dbReference type="SUPFAM" id="SSF103473">
    <property type="entry name" value="MFS general substrate transporter"/>
    <property type="match status" value="1"/>
</dbReference>
<dbReference type="EMBL" id="UIGB01000001">
    <property type="protein sequence ID" value="SUU86752.1"/>
    <property type="molecule type" value="Genomic_DNA"/>
</dbReference>
<dbReference type="Pfam" id="PF07690">
    <property type="entry name" value="MFS_1"/>
    <property type="match status" value="1"/>
</dbReference>
<keyword evidence="4 5" id="KW-0472">Membrane</keyword>
<dbReference type="InterPro" id="IPR020846">
    <property type="entry name" value="MFS_dom"/>
</dbReference>
<dbReference type="InterPro" id="IPR036259">
    <property type="entry name" value="MFS_trans_sf"/>
</dbReference>
<feature type="transmembrane region" description="Helical" evidence="5">
    <location>
        <begin position="37"/>
        <end position="58"/>
    </location>
</feature>
<feature type="transmembrane region" description="Helical" evidence="5">
    <location>
        <begin position="319"/>
        <end position="337"/>
    </location>
</feature>
<keyword evidence="2 5" id="KW-0812">Transmembrane</keyword>